<keyword evidence="5" id="KW-1185">Reference proteome</keyword>
<accession>A0A1X9LKY2</accession>
<dbReference type="GO" id="GO:0005524">
    <property type="term" value="F:ATP binding"/>
    <property type="evidence" value="ECO:0007669"/>
    <property type="project" value="UniProtKB-KW"/>
</dbReference>
<dbReference type="InterPro" id="IPR003439">
    <property type="entry name" value="ABC_transporter-like_ATP-bd"/>
</dbReference>
<organism evidence="4 5">
    <name type="scientific">Cnuibacter physcomitrellae</name>
    <dbReference type="NCBI Taxonomy" id="1619308"/>
    <lineage>
        <taxon>Bacteria</taxon>
        <taxon>Bacillati</taxon>
        <taxon>Actinomycetota</taxon>
        <taxon>Actinomycetes</taxon>
        <taxon>Micrococcales</taxon>
        <taxon>Microbacteriaceae</taxon>
        <taxon>Cnuibacter</taxon>
    </lineage>
</organism>
<dbReference type="RefSeq" id="WP_085019915.1">
    <property type="nucleotide sequence ID" value="NZ_BMHD01000001.1"/>
</dbReference>
<dbReference type="PROSITE" id="PS50893">
    <property type="entry name" value="ABC_TRANSPORTER_2"/>
    <property type="match status" value="1"/>
</dbReference>
<dbReference type="Gene3D" id="3.40.50.300">
    <property type="entry name" value="P-loop containing nucleotide triphosphate hydrolases"/>
    <property type="match status" value="1"/>
</dbReference>
<dbReference type="InterPro" id="IPR015854">
    <property type="entry name" value="ABC_transpr_LolD-like"/>
</dbReference>
<dbReference type="PANTHER" id="PTHR24220:SF685">
    <property type="entry name" value="ABC TRANSPORTER RELATED"/>
    <property type="match status" value="1"/>
</dbReference>
<dbReference type="GO" id="GO:0016887">
    <property type="term" value="F:ATP hydrolysis activity"/>
    <property type="evidence" value="ECO:0007669"/>
    <property type="project" value="InterPro"/>
</dbReference>
<dbReference type="InterPro" id="IPR017911">
    <property type="entry name" value="MacB-like_ATP-bd"/>
</dbReference>
<gene>
    <name evidence="4" type="ORF">B5808_11500</name>
</gene>
<dbReference type="Proteomes" id="UP000192775">
    <property type="component" value="Chromosome"/>
</dbReference>
<evidence type="ECO:0000313" key="4">
    <source>
        <dbReference type="EMBL" id="ARJ05777.1"/>
    </source>
</evidence>
<dbReference type="PROSITE" id="PS00211">
    <property type="entry name" value="ABC_TRANSPORTER_1"/>
    <property type="match status" value="1"/>
</dbReference>
<evidence type="ECO:0000256" key="1">
    <source>
        <dbReference type="ARBA" id="ARBA00022448"/>
    </source>
</evidence>
<proteinExistence type="predicted"/>
<dbReference type="InterPro" id="IPR003593">
    <property type="entry name" value="AAA+_ATPase"/>
</dbReference>
<dbReference type="KEGG" id="cphy:B5808_11500"/>
<dbReference type="GO" id="GO:0022857">
    <property type="term" value="F:transmembrane transporter activity"/>
    <property type="evidence" value="ECO:0007669"/>
    <property type="project" value="TreeGrafter"/>
</dbReference>
<dbReference type="CDD" id="cd03255">
    <property type="entry name" value="ABC_MJ0796_LolCDE_FtsE"/>
    <property type="match status" value="1"/>
</dbReference>
<dbReference type="SMART" id="SM00382">
    <property type="entry name" value="AAA"/>
    <property type="match status" value="1"/>
</dbReference>
<dbReference type="InterPro" id="IPR027417">
    <property type="entry name" value="P-loop_NTPase"/>
</dbReference>
<dbReference type="PANTHER" id="PTHR24220">
    <property type="entry name" value="IMPORT ATP-BINDING PROTEIN"/>
    <property type="match status" value="1"/>
</dbReference>
<dbReference type="AlphaFoldDB" id="A0A1X9LKY2"/>
<name>A0A1X9LKY2_9MICO</name>
<dbReference type="GO" id="GO:0005886">
    <property type="term" value="C:plasma membrane"/>
    <property type="evidence" value="ECO:0007669"/>
    <property type="project" value="TreeGrafter"/>
</dbReference>
<keyword evidence="1" id="KW-0813">Transport</keyword>
<evidence type="ECO:0000313" key="5">
    <source>
        <dbReference type="Proteomes" id="UP000192775"/>
    </source>
</evidence>
<keyword evidence="2" id="KW-0547">Nucleotide-binding</keyword>
<dbReference type="Pfam" id="PF00005">
    <property type="entry name" value="ABC_tran"/>
    <property type="match status" value="1"/>
</dbReference>
<keyword evidence="3 4" id="KW-0067">ATP-binding</keyword>
<evidence type="ECO:0000256" key="2">
    <source>
        <dbReference type="ARBA" id="ARBA00022741"/>
    </source>
</evidence>
<reference evidence="4 5" key="1">
    <citation type="submission" date="2017-04" db="EMBL/GenBank/DDBJ databases">
        <authorList>
            <person name="Afonso C.L."/>
            <person name="Miller P.J."/>
            <person name="Scott M.A."/>
            <person name="Spackman E."/>
            <person name="Goraichik I."/>
            <person name="Dimitrov K.M."/>
            <person name="Suarez D.L."/>
            <person name="Swayne D.E."/>
        </authorList>
    </citation>
    <scope>NUCLEOTIDE SEQUENCE [LARGE SCALE GENOMIC DNA]</scope>
    <source>
        <strain evidence="5">XA(T)</strain>
    </source>
</reference>
<dbReference type="InterPro" id="IPR017871">
    <property type="entry name" value="ABC_transporter-like_CS"/>
</dbReference>
<protein>
    <submittedName>
        <fullName evidence="4">ABC transporter ATP-binding protein</fullName>
    </submittedName>
</protein>
<evidence type="ECO:0000256" key="3">
    <source>
        <dbReference type="ARBA" id="ARBA00022840"/>
    </source>
</evidence>
<sequence>MITLTDVTLTYQDGDARITALDRVSLVAREGLVTGIVGPSGSGKSSLLAVAAALIRPDSGSLRIDEVDVTALRPREATALRRDRIGIVFQQSNLIPSLTAREQLVVMAELGGRSRARRGAVRARADELLDAVGLAGFADRRPSQLSGGQRQRVAIARALVHDPSALLVDEPTSALDQERGGEIMRLVALLTRERATATLLVTHDLVHAETLDDIVTVVDGRIVSEGDGSPRPSAVDSLRPARTS</sequence>
<dbReference type="EMBL" id="CP020715">
    <property type="protein sequence ID" value="ARJ05777.1"/>
    <property type="molecule type" value="Genomic_DNA"/>
</dbReference>
<dbReference type="STRING" id="1619308.B5808_11500"/>
<dbReference type="SUPFAM" id="SSF52540">
    <property type="entry name" value="P-loop containing nucleoside triphosphate hydrolases"/>
    <property type="match status" value="1"/>
</dbReference>